<keyword evidence="2" id="KW-1185">Reference proteome</keyword>
<sequence>MDLDSEKYDDPFQEAEEHLSIKIPENLKRIFMANGFNDTFTLSTLDEDAFTDTETFAKNDLPELIDHDEFEKYFGIFKNNIQKFGILEGFKRKLLAISNYYKNKLENKKKEDCKNLRPLKTPFNRLKNHSIQKLYDSKRIKLVADNSERNTLIIDDSGDDSLFATETTSSTCFKYDLTKEKNSVHLTLKCWLNEYFKNSQVSYLHEQNISSESLDITITVNNVSVGSNEEHQYGELIAHIACVLCKNRIKIKKLSKNCNSPSRWIYSNYHRHIKTHEKNNKVCKLNKFGKQVQPQLSTLKDYFIPSTSTSTITSIPATGPASTLSSSDTLSNNNSMIENTVTEELDFDYCSGNSGGDTICKTPEIPPNALKSQKTKWQNKNYSKTERNRRALHNSLLSYHLNQPLITNFYPIINKIKKIIIENQNLKQMLSDNLSNNSKIIENNIEKFSINEKQTNSVLNLIANTALNNLNSNSGNLSNNKRYSEVLKKFCSNLYPHCYGILIQQGIPL</sequence>
<evidence type="ECO:0000313" key="2">
    <source>
        <dbReference type="Proteomes" id="UP000478052"/>
    </source>
</evidence>
<gene>
    <name evidence="1" type="ORF">FWK35_00034429</name>
</gene>
<reference evidence="1 2" key="1">
    <citation type="submission" date="2019-08" db="EMBL/GenBank/DDBJ databases">
        <title>Whole genome of Aphis craccivora.</title>
        <authorList>
            <person name="Voronova N.V."/>
            <person name="Shulinski R.S."/>
            <person name="Bandarenka Y.V."/>
            <person name="Zhorov D.G."/>
            <person name="Warner D."/>
        </authorList>
    </citation>
    <scope>NUCLEOTIDE SEQUENCE [LARGE SCALE GENOMIC DNA]</scope>
    <source>
        <strain evidence="1">180601</strain>
        <tissue evidence="1">Whole Body</tissue>
    </source>
</reference>
<dbReference type="EMBL" id="VUJU01010475">
    <property type="protein sequence ID" value="KAF0714201.1"/>
    <property type="molecule type" value="Genomic_DNA"/>
</dbReference>
<protein>
    <submittedName>
        <fullName evidence="1">Uncharacterized protein</fullName>
    </submittedName>
</protein>
<evidence type="ECO:0000313" key="1">
    <source>
        <dbReference type="EMBL" id="KAF0714201.1"/>
    </source>
</evidence>
<organism evidence="1 2">
    <name type="scientific">Aphis craccivora</name>
    <name type="common">Cowpea aphid</name>
    <dbReference type="NCBI Taxonomy" id="307492"/>
    <lineage>
        <taxon>Eukaryota</taxon>
        <taxon>Metazoa</taxon>
        <taxon>Ecdysozoa</taxon>
        <taxon>Arthropoda</taxon>
        <taxon>Hexapoda</taxon>
        <taxon>Insecta</taxon>
        <taxon>Pterygota</taxon>
        <taxon>Neoptera</taxon>
        <taxon>Paraneoptera</taxon>
        <taxon>Hemiptera</taxon>
        <taxon>Sternorrhyncha</taxon>
        <taxon>Aphidomorpha</taxon>
        <taxon>Aphidoidea</taxon>
        <taxon>Aphididae</taxon>
        <taxon>Aphidini</taxon>
        <taxon>Aphis</taxon>
        <taxon>Aphis</taxon>
    </lineage>
</organism>
<dbReference type="OrthoDB" id="6721314at2759"/>
<comment type="caution">
    <text evidence="1">The sequence shown here is derived from an EMBL/GenBank/DDBJ whole genome shotgun (WGS) entry which is preliminary data.</text>
</comment>
<dbReference type="AlphaFoldDB" id="A0A6G0W109"/>
<accession>A0A6G0W109</accession>
<proteinExistence type="predicted"/>
<dbReference type="Proteomes" id="UP000478052">
    <property type="component" value="Unassembled WGS sequence"/>
</dbReference>
<name>A0A6G0W109_APHCR</name>